<dbReference type="InterPro" id="IPR020843">
    <property type="entry name" value="ER"/>
</dbReference>
<dbReference type="Gene3D" id="3.90.180.10">
    <property type="entry name" value="Medium-chain alcohol dehydrogenases, catalytic domain"/>
    <property type="match status" value="1"/>
</dbReference>
<proteinExistence type="predicted"/>
<dbReference type="InterPro" id="IPR011032">
    <property type="entry name" value="GroES-like_sf"/>
</dbReference>
<protein>
    <submittedName>
        <fullName evidence="2">NADPH:quinone oxidoreductase family protein</fullName>
    </submittedName>
</protein>
<dbReference type="InterPro" id="IPR013154">
    <property type="entry name" value="ADH-like_N"/>
</dbReference>
<dbReference type="GO" id="GO:0016491">
    <property type="term" value="F:oxidoreductase activity"/>
    <property type="evidence" value="ECO:0007669"/>
    <property type="project" value="InterPro"/>
</dbReference>
<evidence type="ECO:0000259" key="1">
    <source>
        <dbReference type="SMART" id="SM00829"/>
    </source>
</evidence>
<feature type="domain" description="Enoyl reductase (ER)" evidence="1">
    <location>
        <begin position="10"/>
        <end position="322"/>
    </location>
</feature>
<dbReference type="AlphaFoldDB" id="A0A838XXD8"/>
<sequence>MKAVLCERLGAPEDLVVRDLATAAPGPGEVVVRVRAAALNFFDTLLIRGKYQFRPEPPFSPGAEFAGTVSAVGEGVELFEPGDRVMGYVRWGAVREEVVATEEELVALPDGVGFEQAAGLTVTYGTTLHAFKDRAGLRSGETVAVLGASGGVGLAAVELAKTMGARVIACASSAEKLALARAHGADDLVNYGEEDLKIRLKELTDGCGVDVVYDPVGGTYAEPALRATGWRGRYLVIGFAAGEIPKLPLNLVMLKGCDVLGVFWGEALVREPQAHRQNMEQLLGWVLDGQITPHVHGVFPLEETPRALRELADRKAQGKVIIRM</sequence>
<dbReference type="Gene3D" id="3.40.50.720">
    <property type="entry name" value="NAD(P)-binding Rossmann-like Domain"/>
    <property type="match status" value="1"/>
</dbReference>
<dbReference type="PANTHER" id="PTHR43677:SF4">
    <property type="entry name" value="QUINONE OXIDOREDUCTASE-LIKE PROTEIN 2"/>
    <property type="match status" value="1"/>
</dbReference>
<name>A0A838XXD8_9HYPH</name>
<dbReference type="CDD" id="cd08241">
    <property type="entry name" value="QOR1"/>
    <property type="match status" value="1"/>
</dbReference>
<dbReference type="Pfam" id="PF00107">
    <property type="entry name" value="ADH_zinc_N"/>
    <property type="match status" value="1"/>
</dbReference>
<dbReference type="SUPFAM" id="SSF50129">
    <property type="entry name" value="GroES-like"/>
    <property type="match status" value="1"/>
</dbReference>
<gene>
    <name evidence="2" type="ORF">H1W37_07875</name>
</gene>
<dbReference type="Pfam" id="PF08240">
    <property type="entry name" value="ADH_N"/>
    <property type="match status" value="1"/>
</dbReference>
<dbReference type="SMART" id="SM00829">
    <property type="entry name" value="PKS_ER"/>
    <property type="match status" value="1"/>
</dbReference>
<dbReference type="PANTHER" id="PTHR43677">
    <property type="entry name" value="SHORT-CHAIN DEHYDROGENASE/REDUCTASE"/>
    <property type="match status" value="1"/>
</dbReference>
<dbReference type="EMBL" id="JACEON010000005">
    <property type="protein sequence ID" value="MBA4611563.1"/>
    <property type="molecule type" value="Genomic_DNA"/>
</dbReference>
<reference evidence="2 3" key="2">
    <citation type="submission" date="2020-08" db="EMBL/GenBank/DDBJ databases">
        <title>Stappia taiwanensis sp. nov., isolated from a coastal thermal spring.</title>
        <authorList>
            <person name="Kampfer P."/>
        </authorList>
    </citation>
    <scope>NUCLEOTIDE SEQUENCE [LARGE SCALE GENOMIC DNA]</scope>
    <source>
        <strain evidence="2 3">DSM 23284</strain>
    </source>
</reference>
<dbReference type="Proteomes" id="UP000559404">
    <property type="component" value="Unassembled WGS sequence"/>
</dbReference>
<evidence type="ECO:0000313" key="2">
    <source>
        <dbReference type="EMBL" id="MBA4611563.1"/>
    </source>
</evidence>
<organism evidence="2 3">
    <name type="scientific">Stappia taiwanensis</name>
    <dbReference type="NCBI Taxonomy" id="992267"/>
    <lineage>
        <taxon>Bacteria</taxon>
        <taxon>Pseudomonadati</taxon>
        <taxon>Pseudomonadota</taxon>
        <taxon>Alphaproteobacteria</taxon>
        <taxon>Hyphomicrobiales</taxon>
        <taxon>Stappiaceae</taxon>
        <taxon>Stappia</taxon>
    </lineage>
</organism>
<keyword evidence="3" id="KW-1185">Reference proteome</keyword>
<comment type="caution">
    <text evidence="2">The sequence shown here is derived from an EMBL/GenBank/DDBJ whole genome shotgun (WGS) entry which is preliminary data.</text>
</comment>
<reference evidence="2 3" key="1">
    <citation type="submission" date="2020-07" db="EMBL/GenBank/DDBJ databases">
        <authorList>
            <person name="Li M."/>
        </authorList>
    </citation>
    <scope>NUCLEOTIDE SEQUENCE [LARGE SCALE GENOMIC DNA]</scope>
    <source>
        <strain evidence="2 3">DSM 23284</strain>
    </source>
</reference>
<dbReference type="InterPro" id="IPR013149">
    <property type="entry name" value="ADH-like_C"/>
</dbReference>
<dbReference type="InterPro" id="IPR051397">
    <property type="entry name" value="Zn-ADH-like_protein"/>
</dbReference>
<dbReference type="InterPro" id="IPR036291">
    <property type="entry name" value="NAD(P)-bd_dom_sf"/>
</dbReference>
<evidence type="ECO:0000313" key="3">
    <source>
        <dbReference type="Proteomes" id="UP000559404"/>
    </source>
</evidence>
<dbReference type="SUPFAM" id="SSF51735">
    <property type="entry name" value="NAD(P)-binding Rossmann-fold domains"/>
    <property type="match status" value="1"/>
</dbReference>
<accession>A0A838XXD8</accession>
<dbReference type="RefSeq" id="WP_181759747.1">
    <property type="nucleotide sequence ID" value="NZ_BMCR01000006.1"/>
</dbReference>